<evidence type="ECO:0000313" key="3">
    <source>
        <dbReference type="EMBL" id="OXZ00557.1"/>
    </source>
</evidence>
<sequence length="480" mass="50772">MSEELWHWSAERTARCIKNGEISAVEAVTAALARLEATNHVSNAFGEVAEDALDKAQQTDAAIARGDAVGPLSGVPVAFKLNTDVKGQPTPDGVADYLRHPAPETAPVLSNLQAAGAISVGRTNVPSFSFRWCTESEHWGRTRNPWDSGVTPGGSSGGAAVAVATGVVPIAHGNDIAGSIRYPAAVCGVVGLRPTVGRVPVWHAPPGSGMPLSYAGFAVEGPIARTVGDVRLALRVMQAPDPRDPIAVPFDAPRYDAGQAPKRVAIVTDPGRHSFAGPGRPETDDAVRVAGRWLAEAGYEVEEVSLPLLGEAASLWWKLVLTEMQVLGLTSEVHRVQEAQIGRFFQLLTEAAADAFGEVSFAEFVGGWSRRHLLRRQLSEFMAKFPILLVPNSGEPAFAHGEDLVSVDRCRELLSHQWANTAAPLLGLPGLGIGAVRDGGAPLGVQLIGRAFDEESLLQAAEVIERRSGLTTPIDPAPRG</sequence>
<dbReference type="SUPFAM" id="SSF75304">
    <property type="entry name" value="Amidase signature (AS) enzymes"/>
    <property type="match status" value="1"/>
</dbReference>
<dbReference type="InterPro" id="IPR000120">
    <property type="entry name" value="Amidase"/>
</dbReference>
<dbReference type="PANTHER" id="PTHR11895">
    <property type="entry name" value="TRANSAMIDASE"/>
    <property type="match status" value="1"/>
</dbReference>
<dbReference type="InterPro" id="IPR020556">
    <property type="entry name" value="Amidase_CS"/>
</dbReference>
<evidence type="ECO:0000256" key="1">
    <source>
        <dbReference type="ARBA" id="ARBA00009199"/>
    </source>
</evidence>
<dbReference type="GO" id="GO:0003824">
    <property type="term" value="F:catalytic activity"/>
    <property type="evidence" value="ECO:0007669"/>
    <property type="project" value="InterPro"/>
</dbReference>
<dbReference type="RefSeq" id="WP_094214280.1">
    <property type="nucleotide sequence ID" value="NZ_MCGQ01000001.1"/>
</dbReference>
<dbReference type="EMBL" id="MCGQ01000001">
    <property type="protein sequence ID" value="OXZ00557.1"/>
    <property type="molecule type" value="Genomic_DNA"/>
</dbReference>
<dbReference type="Proteomes" id="UP000215483">
    <property type="component" value="Unassembled WGS sequence"/>
</dbReference>
<protein>
    <recommendedName>
        <fullName evidence="2">Amidase domain-containing protein</fullName>
    </recommendedName>
</protein>
<reference evidence="3 4" key="1">
    <citation type="submission" date="2016-07" db="EMBL/GenBank/DDBJ databases">
        <title>Draft genome of Streptomyces diastatochromogenes.</title>
        <authorList>
            <person name="Podduturi R."/>
            <person name="Lukassen M.B."/>
            <person name="Clausen N."/>
            <person name="Nielsen J.L."/>
            <person name="Jorgensen N.O."/>
        </authorList>
    </citation>
    <scope>NUCLEOTIDE SEQUENCE [LARGE SCALE GENOMIC DNA]</scope>
    <source>
        <strain evidence="3 4">DSM 40608</strain>
    </source>
</reference>
<evidence type="ECO:0000259" key="2">
    <source>
        <dbReference type="Pfam" id="PF01425"/>
    </source>
</evidence>
<dbReference type="PANTHER" id="PTHR11895:SF7">
    <property type="entry name" value="GLUTAMYL-TRNA(GLN) AMIDOTRANSFERASE SUBUNIT A, MITOCHONDRIAL"/>
    <property type="match status" value="1"/>
</dbReference>
<feature type="domain" description="Amidase" evidence="2">
    <location>
        <begin position="26"/>
        <end position="458"/>
    </location>
</feature>
<dbReference type="InterPro" id="IPR023631">
    <property type="entry name" value="Amidase_dom"/>
</dbReference>
<dbReference type="PROSITE" id="PS00571">
    <property type="entry name" value="AMIDASES"/>
    <property type="match status" value="1"/>
</dbReference>
<dbReference type="InterPro" id="IPR036928">
    <property type="entry name" value="AS_sf"/>
</dbReference>
<dbReference type="Gene3D" id="3.90.1300.10">
    <property type="entry name" value="Amidase signature (AS) domain"/>
    <property type="match status" value="1"/>
</dbReference>
<keyword evidence="4" id="KW-1185">Reference proteome</keyword>
<dbReference type="OrthoDB" id="182039at2"/>
<gene>
    <name evidence="3" type="ORF">BEK98_00355</name>
</gene>
<comment type="similarity">
    <text evidence="1">Belongs to the amidase family.</text>
</comment>
<dbReference type="AlphaFoldDB" id="A0A233SY32"/>
<comment type="caution">
    <text evidence="3">The sequence shown here is derived from an EMBL/GenBank/DDBJ whole genome shotgun (WGS) entry which is preliminary data.</text>
</comment>
<dbReference type="Pfam" id="PF01425">
    <property type="entry name" value="Amidase"/>
    <property type="match status" value="1"/>
</dbReference>
<proteinExistence type="inferred from homology"/>
<evidence type="ECO:0000313" key="4">
    <source>
        <dbReference type="Proteomes" id="UP000215483"/>
    </source>
</evidence>
<dbReference type="NCBIfam" id="NF005687">
    <property type="entry name" value="PRK07487.1"/>
    <property type="match status" value="1"/>
</dbReference>
<name>A0A233SY32_STRDA</name>
<accession>A0A233SY32</accession>
<organism evidence="3 4">
    <name type="scientific">Streptomyces diastatochromogenes</name>
    <dbReference type="NCBI Taxonomy" id="42236"/>
    <lineage>
        <taxon>Bacteria</taxon>
        <taxon>Bacillati</taxon>
        <taxon>Actinomycetota</taxon>
        <taxon>Actinomycetes</taxon>
        <taxon>Kitasatosporales</taxon>
        <taxon>Streptomycetaceae</taxon>
        <taxon>Streptomyces</taxon>
    </lineage>
</organism>